<keyword evidence="1" id="KW-1133">Transmembrane helix</keyword>
<reference evidence="3" key="1">
    <citation type="journal article" date="2014" name="BMC Genomics">
        <title>Genome sequencing of two Neorhizobium galegae strains reveals a noeT gene responsible for the unusual acetylation of the nodulation factors.</title>
        <authorList>
            <person name="Osterman J."/>
            <person name="Marsh J."/>
            <person name="Laine P.K."/>
            <person name="Zeng Z."/>
            <person name="Alatalo E."/>
            <person name="Sullivan J.T."/>
            <person name="Young J.P."/>
            <person name="Thomas-Oates J."/>
            <person name="Paulin L."/>
            <person name="Lindstrom K."/>
        </authorList>
    </citation>
    <scope>NUCLEOTIDE SEQUENCE [LARGE SCALE GENOMIC DNA]</scope>
    <source>
        <strain evidence="3">HAMBI 1141</strain>
    </source>
</reference>
<feature type="transmembrane region" description="Helical" evidence="1">
    <location>
        <begin position="47"/>
        <end position="69"/>
    </location>
</feature>
<protein>
    <submittedName>
        <fullName evidence="2">Low PH-induced protein A</fullName>
    </submittedName>
</protein>
<dbReference type="RefSeq" id="WP_038545746.1">
    <property type="nucleotide sequence ID" value="NZ_HG938355.1"/>
</dbReference>
<feature type="transmembrane region" description="Helical" evidence="1">
    <location>
        <begin position="120"/>
        <end position="145"/>
    </location>
</feature>
<proteinExistence type="predicted"/>
<accession>A0A068TBX0</accession>
<dbReference type="Proteomes" id="UP000028186">
    <property type="component" value="Chromosome I"/>
</dbReference>
<dbReference type="PATRIC" id="fig|1028801.3.peg.3336"/>
<feature type="transmembrane region" description="Helical" evidence="1">
    <location>
        <begin position="166"/>
        <end position="186"/>
    </location>
</feature>
<organism evidence="2 3">
    <name type="scientific">Neorhizobium galegae bv. officinalis bv. officinalis str. HAMBI 1141</name>
    <dbReference type="NCBI Taxonomy" id="1028801"/>
    <lineage>
        <taxon>Bacteria</taxon>
        <taxon>Pseudomonadati</taxon>
        <taxon>Pseudomonadota</taxon>
        <taxon>Alphaproteobacteria</taxon>
        <taxon>Hyphomicrobiales</taxon>
        <taxon>Rhizobiaceae</taxon>
        <taxon>Rhizobium/Agrobacterium group</taxon>
        <taxon>Neorhizobium</taxon>
    </lineage>
</organism>
<dbReference type="eggNOG" id="COG0392">
    <property type="taxonomic scope" value="Bacteria"/>
</dbReference>
<dbReference type="AlphaFoldDB" id="A0A068TBX0"/>
<dbReference type="HOGENOM" id="CLU_056539_0_1_5"/>
<dbReference type="EMBL" id="HG938355">
    <property type="protein sequence ID" value="CDN55609.1"/>
    <property type="molecule type" value="Genomic_DNA"/>
</dbReference>
<sequence>MIARRHLLKFLLGVAICLAAFLVYRSLGRYTVDEIEESVRSIAGLRLATAFFFVILSYLCLGGFDALAVRYAGKPLLLRQTSLASFTALSIGHNVGLSALSSGAVRYRFYTRWGLTGEEIAKVIVFCGVTVGLGLGTLAGLALLLQPGDAVDLLGLDRTARLAVGLLCLAGPVAYLIICAFVRRPLVVRNWRFEPPAIQLALGQIIIGTLNFACVTASIQQLLASFTDAGYMDVASAYVTANLAALISHVPGGLGVLEATMLGILPTSASIGALIAFRVLYFFVPLTVGVPTLLVTEAYYRHRGGRFLEQTVM</sequence>
<name>A0A068TBX0_NEOGA</name>
<gene>
    <name evidence="2" type="ORF">RG1141_CH32740</name>
</gene>
<evidence type="ECO:0000313" key="3">
    <source>
        <dbReference type="Proteomes" id="UP000028186"/>
    </source>
</evidence>
<evidence type="ECO:0000313" key="2">
    <source>
        <dbReference type="EMBL" id="CDN55609.1"/>
    </source>
</evidence>
<evidence type="ECO:0000256" key="1">
    <source>
        <dbReference type="SAM" id="Phobius"/>
    </source>
</evidence>
<dbReference type="KEGG" id="ngl:RG1141_CH32740"/>
<keyword evidence="1" id="KW-0472">Membrane</keyword>
<feature type="transmembrane region" description="Helical" evidence="1">
    <location>
        <begin position="271"/>
        <end position="296"/>
    </location>
</feature>
<keyword evidence="1" id="KW-0812">Transmembrane</keyword>
<feature type="transmembrane region" description="Helical" evidence="1">
    <location>
        <begin position="7"/>
        <end position="27"/>
    </location>
</feature>